<dbReference type="Proteomes" id="UP000606490">
    <property type="component" value="Unassembled WGS sequence"/>
</dbReference>
<comment type="caution">
    <text evidence="1">The sequence shown here is derived from an EMBL/GenBank/DDBJ whole genome shotgun (WGS) entry which is preliminary data.</text>
</comment>
<protein>
    <submittedName>
        <fullName evidence="1">Uncharacterized protein</fullName>
    </submittedName>
</protein>
<name>A0ABS1VFE3_9PROT</name>
<dbReference type="EMBL" id="JAEUXJ010000042">
    <property type="protein sequence ID" value="MBL6459469.1"/>
    <property type="molecule type" value="Genomic_DNA"/>
</dbReference>
<organism evidence="1 2">
    <name type="scientific">Belnapia mucosa</name>
    <dbReference type="NCBI Taxonomy" id="2804532"/>
    <lineage>
        <taxon>Bacteria</taxon>
        <taxon>Pseudomonadati</taxon>
        <taxon>Pseudomonadota</taxon>
        <taxon>Alphaproteobacteria</taxon>
        <taxon>Acetobacterales</taxon>
        <taxon>Roseomonadaceae</taxon>
        <taxon>Belnapia</taxon>
    </lineage>
</organism>
<gene>
    <name evidence="1" type="ORF">JMJ55_29595</name>
</gene>
<evidence type="ECO:0000313" key="1">
    <source>
        <dbReference type="EMBL" id="MBL6459469.1"/>
    </source>
</evidence>
<reference evidence="1 2" key="1">
    <citation type="submission" date="2021-01" db="EMBL/GenBank/DDBJ databases">
        <title>Belnapia mucosa sp. nov. and Belnapia arida sp. nov., isolated from the Tabernas Desert (Almeria, Spain).</title>
        <authorList>
            <person name="Molina-Menor E."/>
            <person name="Vidal-Verdu A."/>
            <person name="Calonge A."/>
            <person name="Satari L."/>
            <person name="Pereto Magraner J."/>
            <person name="Porcar Miralles M."/>
        </authorList>
    </citation>
    <scope>NUCLEOTIDE SEQUENCE [LARGE SCALE GENOMIC DNA]</scope>
    <source>
        <strain evidence="1 2">T6</strain>
    </source>
</reference>
<dbReference type="RefSeq" id="WP_202829203.1">
    <property type="nucleotide sequence ID" value="NZ_JAEUXJ010000042.1"/>
</dbReference>
<proteinExistence type="predicted"/>
<keyword evidence="2" id="KW-1185">Reference proteome</keyword>
<evidence type="ECO:0000313" key="2">
    <source>
        <dbReference type="Proteomes" id="UP000606490"/>
    </source>
</evidence>
<accession>A0ABS1VFE3</accession>
<sequence length="76" mass="8542">MDPPEDALAMAERHVREGEGRVARQIAIVEQMNGDNRPEAAAAARTLLVTLETTLDLMREHLRIEREARGCMNSEQ</sequence>